<organism evidence="4 5">
    <name type="scientific">Salmo trutta</name>
    <name type="common">Brown trout</name>
    <dbReference type="NCBI Taxonomy" id="8032"/>
    <lineage>
        <taxon>Eukaryota</taxon>
        <taxon>Metazoa</taxon>
        <taxon>Chordata</taxon>
        <taxon>Craniata</taxon>
        <taxon>Vertebrata</taxon>
        <taxon>Euteleostomi</taxon>
        <taxon>Actinopterygii</taxon>
        <taxon>Neopterygii</taxon>
        <taxon>Teleostei</taxon>
        <taxon>Protacanthopterygii</taxon>
        <taxon>Salmoniformes</taxon>
        <taxon>Salmonidae</taxon>
        <taxon>Salmoninae</taxon>
        <taxon>Salmo</taxon>
    </lineage>
</organism>
<sequence>MDTDTKLREQAGKRRPGSAFKDPRRSEKKLVLDVDTGVDDAQAIMMALAAPNVEVLGITCVSGNTSLENSCRNTLRVLKVCQRLEIPVFGGAAEPLMGHPLSAGSFHGQDGLGDTPDPDAPGLELLQTEGAVEAIIRLVNENPGEVCLVALAPLTNLTLAVKIDPTLPQKLKGLFIMGGNTDYASTGLLRQFITNQNISCNLFTNILFEQIDLSFLQTHLSHLSLICILQSFCDNWLAQDSDKARFMKSIFKHTMDTCARYKQEMTAGPGFLSCVSYAMAAAIDDGFVWVAVTVELQGTYTRGMMVLDKLGVLEKEHQVVIMRTVDLESFKGMLMDSLK</sequence>
<reference evidence="4" key="2">
    <citation type="submission" date="2025-09" db="UniProtKB">
        <authorList>
            <consortium name="Ensembl"/>
        </authorList>
    </citation>
    <scope>IDENTIFICATION</scope>
</reference>
<feature type="region of interest" description="Disordered" evidence="2">
    <location>
        <begin position="1"/>
        <end position="26"/>
    </location>
</feature>
<dbReference type="GeneTree" id="ENSGT00940000164275"/>
<dbReference type="AlphaFoldDB" id="A0A673YH15"/>
<dbReference type="InterPro" id="IPR001910">
    <property type="entry name" value="Inosine/uridine_hydrolase_dom"/>
</dbReference>
<dbReference type="InterPro" id="IPR036452">
    <property type="entry name" value="Ribo_hydro-like"/>
</dbReference>
<dbReference type="Proteomes" id="UP000472277">
    <property type="component" value="Chromosome 6"/>
</dbReference>
<feature type="compositionally biased region" description="Basic and acidic residues" evidence="2">
    <location>
        <begin position="1"/>
        <end position="12"/>
    </location>
</feature>
<evidence type="ECO:0000256" key="1">
    <source>
        <dbReference type="ARBA" id="ARBA00009176"/>
    </source>
</evidence>
<gene>
    <name evidence="4" type="primary">LOC115196247</name>
</gene>
<dbReference type="InParanoid" id="A0A673YH15"/>
<feature type="domain" description="Inosine/uridine-preferring nucleoside hydrolase" evidence="3">
    <location>
        <begin position="30"/>
        <end position="331"/>
    </location>
</feature>
<reference evidence="4" key="1">
    <citation type="submission" date="2025-08" db="UniProtKB">
        <authorList>
            <consortium name="Ensembl"/>
        </authorList>
    </citation>
    <scope>IDENTIFICATION</scope>
</reference>
<name>A0A673YH15_SALTR</name>
<dbReference type="InterPro" id="IPR052775">
    <property type="entry name" value="IUN_hydrolase"/>
</dbReference>
<dbReference type="PANTHER" id="PTHR46190:SF1">
    <property type="entry name" value="SI:CH211-201H21.5"/>
    <property type="match status" value="1"/>
</dbReference>
<dbReference type="SUPFAM" id="SSF53590">
    <property type="entry name" value="Nucleoside hydrolase"/>
    <property type="match status" value="1"/>
</dbReference>
<dbReference type="Gene3D" id="3.90.245.10">
    <property type="entry name" value="Ribonucleoside hydrolase-like"/>
    <property type="match status" value="1"/>
</dbReference>
<evidence type="ECO:0000259" key="3">
    <source>
        <dbReference type="Pfam" id="PF01156"/>
    </source>
</evidence>
<keyword evidence="5" id="KW-1185">Reference proteome</keyword>
<dbReference type="PANTHER" id="PTHR46190">
    <property type="entry name" value="SI:CH211-201H21.5-RELATED"/>
    <property type="match status" value="1"/>
</dbReference>
<dbReference type="Ensembl" id="ENSSTUT00000035437.1">
    <property type="protein sequence ID" value="ENSSTUP00000033916.1"/>
    <property type="gene ID" value="ENSSTUG00000014497.1"/>
</dbReference>
<evidence type="ECO:0000313" key="4">
    <source>
        <dbReference type="Ensembl" id="ENSSTUP00000033916.1"/>
    </source>
</evidence>
<dbReference type="Pfam" id="PF01156">
    <property type="entry name" value="IU_nuc_hydro"/>
    <property type="match status" value="1"/>
</dbReference>
<evidence type="ECO:0000256" key="2">
    <source>
        <dbReference type="SAM" id="MobiDB-lite"/>
    </source>
</evidence>
<dbReference type="GO" id="GO:0016799">
    <property type="term" value="F:hydrolase activity, hydrolyzing N-glycosyl compounds"/>
    <property type="evidence" value="ECO:0007669"/>
    <property type="project" value="InterPro"/>
</dbReference>
<comment type="similarity">
    <text evidence="1">Belongs to the IUNH family.</text>
</comment>
<proteinExistence type="inferred from homology"/>
<accession>A0A673YH15</accession>
<protein>
    <submittedName>
        <fullName evidence="4">Probable uridine nucleosidase 2</fullName>
    </submittedName>
</protein>
<evidence type="ECO:0000313" key="5">
    <source>
        <dbReference type="Proteomes" id="UP000472277"/>
    </source>
</evidence>